<dbReference type="InterPro" id="IPR005644">
    <property type="entry name" value="NolW-like"/>
</dbReference>
<dbReference type="InterPro" id="IPR004846">
    <property type="entry name" value="T2SS/T3SS_dom"/>
</dbReference>
<dbReference type="InterPro" id="IPR019734">
    <property type="entry name" value="TPR_rpt"/>
</dbReference>
<dbReference type="Pfam" id="PF00263">
    <property type="entry name" value="Secretin"/>
    <property type="match status" value="1"/>
</dbReference>
<dbReference type="GO" id="GO:0015627">
    <property type="term" value="C:type II protein secretion system complex"/>
    <property type="evidence" value="ECO:0007669"/>
    <property type="project" value="TreeGrafter"/>
</dbReference>
<feature type="region of interest" description="Disordered" evidence="4">
    <location>
        <begin position="582"/>
        <end position="607"/>
    </location>
</feature>
<sequence>MKRSTLAFAFALSLVLIFAAAPRAQAQSAHRLYKQGQKAEDRGDLQAAYDDYSQAYKKKPSDERYRVAYERVLFPVAAQHVQHGEQLEKLGDNSGALAEFMQALTIDPSNELASQDIAALRNKINAAANHNNSEAPRTAGEAFAQLAPPLQLKPISNEPLTLHMVEDSKVIYETVGKAAGINVLFDPDYVSKRIQVDLANTTLSQALRIISTVSNTFYRVITPNTIFVAADTRAKRMQLEDQAVQTFYLHNVTQQSDFTDIQTALRNVFQTAHIFGVASQNAIVMRATPDELLLARQLIHQLDQPKPEVLVDVAVLEVSRNFERKIGLQLPQTATVNLQASTSSSSSSSSSGSNSGSTPTTSSGLTLNNLAHLNSNNFAVTIGQAEADLLLTNTDTQIIQEPRIRASDGQDAQLKIGEKLPVATGSYQTGAATAIVSSLVNTQFQYLDVGVNIDVKPTVLSDHDVSMKVKIDVSSTNGTENLGGVDEPIITQRVADETIRLKNGEANLIGGIRQVQTSNSLSGTPGLSELPLLKYIFGVHDHTVSKDDLVILLIPHVVSAPTTNPNDLQPIDTGTSDAFQVRTVSQSQPAPQPAQKAPAAQPTTQAVTQTAQPQTSAQAVAHQAMQQMTQEASSGPPALLKLMPSQTTVKPGSTFQLAVHMEGGRDVYAVPMKLKYDASRLSLVNVNLQGAGRAQMSFLGKDGQAVALVHRDDGGGNVEISASRPPGVKGVSGSGTLCVLTFKATAPGAATVQITRPVIRNSQQQTMPAVGSLAVVQVQ</sequence>
<dbReference type="PROSITE" id="PS50005">
    <property type="entry name" value="TPR"/>
    <property type="match status" value="2"/>
</dbReference>
<dbReference type="AlphaFoldDB" id="A0A7V4XUJ2"/>
<dbReference type="SUPFAM" id="SSF48452">
    <property type="entry name" value="TPR-like"/>
    <property type="match status" value="1"/>
</dbReference>
<comment type="subcellular location">
    <subcellularLocation>
        <location evidence="3">Cell outer membrane</location>
    </subcellularLocation>
</comment>
<feature type="chain" id="PRO_5030752051" evidence="5">
    <location>
        <begin position="27"/>
        <end position="779"/>
    </location>
</feature>
<feature type="compositionally biased region" description="Low complexity" evidence="4">
    <location>
        <begin position="341"/>
        <end position="363"/>
    </location>
</feature>
<dbReference type="SUPFAM" id="SSF49384">
    <property type="entry name" value="Carbohydrate-binding domain"/>
    <property type="match status" value="1"/>
</dbReference>
<keyword evidence="1" id="KW-0802">TPR repeat</keyword>
<gene>
    <name evidence="9" type="ORF">ENW50_11860</name>
</gene>
<evidence type="ECO:0000256" key="2">
    <source>
        <dbReference type="RuleBase" id="RU004003"/>
    </source>
</evidence>
<evidence type="ECO:0000313" key="9">
    <source>
        <dbReference type="EMBL" id="HGY95360.1"/>
    </source>
</evidence>
<organism evidence="9">
    <name type="scientific">Acidobacterium capsulatum</name>
    <dbReference type="NCBI Taxonomy" id="33075"/>
    <lineage>
        <taxon>Bacteria</taxon>
        <taxon>Pseudomonadati</taxon>
        <taxon>Acidobacteriota</taxon>
        <taxon>Terriglobia</taxon>
        <taxon>Terriglobales</taxon>
        <taxon>Acidobacteriaceae</taxon>
        <taxon>Acidobacterium</taxon>
    </lineage>
</organism>
<name>A0A7V4XUJ2_9BACT</name>
<keyword evidence="5" id="KW-0732">Signal</keyword>
<dbReference type="EMBL" id="DTKL01000073">
    <property type="protein sequence ID" value="HGY95360.1"/>
    <property type="molecule type" value="Genomic_DNA"/>
</dbReference>
<dbReference type="Pfam" id="PF03958">
    <property type="entry name" value="Secretin_N"/>
    <property type="match status" value="1"/>
</dbReference>
<proteinExistence type="inferred from homology"/>
<dbReference type="InterPro" id="IPR050810">
    <property type="entry name" value="Bact_Secretion_Sys_Channel"/>
</dbReference>
<accession>A0A7V4XUJ2</accession>
<dbReference type="GO" id="GO:0009279">
    <property type="term" value="C:cell outer membrane"/>
    <property type="evidence" value="ECO:0007669"/>
    <property type="project" value="UniProtKB-SubCell"/>
</dbReference>
<evidence type="ECO:0000256" key="5">
    <source>
        <dbReference type="SAM" id="SignalP"/>
    </source>
</evidence>
<comment type="similarity">
    <text evidence="2">Belongs to the bacterial secretin family.</text>
</comment>
<dbReference type="GO" id="GO:0000272">
    <property type="term" value="P:polysaccharide catabolic process"/>
    <property type="evidence" value="ECO:0007669"/>
    <property type="project" value="InterPro"/>
</dbReference>
<feature type="signal peptide" evidence="5">
    <location>
        <begin position="1"/>
        <end position="26"/>
    </location>
</feature>
<keyword evidence="3" id="KW-0813">Transport</keyword>
<feature type="region of interest" description="Disordered" evidence="4">
    <location>
        <begin position="339"/>
        <end position="363"/>
    </location>
</feature>
<evidence type="ECO:0000259" key="7">
    <source>
        <dbReference type="Pfam" id="PF00963"/>
    </source>
</evidence>
<evidence type="ECO:0000256" key="4">
    <source>
        <dbReference type="SAM" id="MobiDB-lite"/>
    </source>
</evidence>
<dbReference type="PANTHER" id="PTHR30332">
    <property type="entry name" value="PROBABLE GENERAL SECRETION PATHWAY PROTEIN D"/>
    <property type="match status" value="1"/>
</dbReference>
<dbReference type="CDD" id="cd08547">
    <property type="entry name" value="Type_II_cohesin"/>
    <property type="match status" value="1"/>
</dbReference>
<feature type="compositionally biased region" description="Low complexity" evidence="4">
    <location>
        <begin position="583"/>
        <end position="607"/>
    </location>
</feature>
<feature type="domain" description="Cohesin" evidence="7">
    <location>
        <begin position="646"/>
        <end position="751"/>
    </location>
</feature>
<dbReference type="Pfam" id="PF00963">
    <property type="entry name" value="Cohesin"/>
    <property type="match status" value="1"/>
</dbReference>
<dbReference type="PANTHER" id="PTHR30332:SF17">
    <property type="entry name" value="TYPE IV PILIATION SYSTEM PROTEIN DR_0774-RELATED"/>
    <property type="match status" value="1"/>
</dbReference>
<dbReference type="InterPro" id="IPR008965">
    <property type="entry name" value="CBM2/CBM3_carb-bd_dom_sf"/>
</dbReference>
<feature type="repeat" description="TPR" evidence="1">
    <location>
        <begin position="77"/>
        <end position="110"/>
    </location>
</feature>
<protein>
    <submittedName>
        <fullName evidence="9">Type II and III secretion system protein</fullName>
    </submittedName>
</protein>
<dbReference type="InterPro" id="IPR002102">
    <property type="entry name" value="Cohesin_dom"/>
</dbReference>
<dbReference type="InterPro" id="IPR011990">
    <property type="entry name" value="TPR-like_helical_dom_sf"/>
</dbReference>
<dbReference type="GO" id="GO:0030246">
    <property type="term" value="F:carbohydrate binding"/>
    <property type="evidence" value="ECO:0007669"/>
    <property type="project" value="InterPro"/>
</dbReference>
<reference evidence="9" key="1">
    <citation type="journal article" date="2020" name="mSystems">
        <title>Genome- and Community-Level Interaction Insights into Carbon Utilization and Element Cycling Functions of Hydrothermarchaeota in Hydrothermal Sediment.</title>
        <authorList>
            <person name="Zhou Z."/>
            <person name="Liu Y."/>
            <person name="Xu W."/>
            <person name="Pan J."/>
            <person name="Luo Z.H."/>
            <person name="Li M."/>
        </authorList>
    </citation>
    <scope>NUCLEOTIDE SEQUENCE [LARGE SCALE GENOMIC DNA]</scope>
    <source>
        <strain evidence="9">SpSt-855</strain>
    </source>
</reference>
<dbReference type="GO" id="GO:0009306">
    <property type="term" value="P:protein secretion"/>
    <property type="evidence" value="ECO:0007669"/>
    <property type="project" value="InterPro"/>
</dbReference>
<dbReference type="PRINTS" id="PR00811">
    <property type="entry name" value="BCTERIALGSPD"/>
</dbReference>
<feature type="domain" description="NolW-like" evidence="8">
    <location>
        <begin position="255"/>
        <end position="307"/>
    </location>
</feature>
<evidence type="ECO:0000259" key="8">
    <source>
        <dbReference type="Pfam" id="PF03958"/>
    </source>
</evidence>
<evidence type="ECO:0000256" key="1">
    <source>
        <dbReference type="PROSITE-ProRule" id="PRU00339"/>
    </source>
</evidence>
<evidence type="ECO:0000256" key="3">
    <source>
        <dbReference type="RuleBase" id="RU004004"/>
    </source>
</evidence>
<dbReference type="Gene3D" id="2.60.40.680">
    <property type="match status" value="1"/>
</dbReference>
<evidence type="ECO:0000259" key="6">
    <source>
        <dbReference type="Pfam" id="PF00263"/>
    </source>
</evidence>
<feature type="repeat" description="TPR" evidence="1">
    <location>
        <begin position="29"/>
        <end position="62"/>
    </location>
</feature>
<dbReference type="InterPro" id="IPR001775">
    <property type="entry name" value="GspD/PilQ"/>
</dbReference>
<comment type="caution">
    <text evidence="9">The sequence shown here is derived from an EMBL/GenBank/DDBJ whole genome shotgun (WGS) entry which is preliminary data.</text>
</comment>
<dbReference type="SMART" id="SM00028">
    <property type="entry name" value="TPR"/>
    <property type="match status" value="2"/>
</dbReference>
<dbReference type="Gene3D" id="1.25.40.10">
    <property type="entry name" value="Tetratricopeptide repeat domain"/>
    <property type="match status" value="1"/>
</dbReference>
<feature type="domain" description="Type II/III secretion system secretin-like" evidence="6">
    <location>
        <begin position="390"/>
        <end position="558"/>
    </location>
</feature>